<proteinExistence type="predicted"/>
<organism evidence="2">
    <name type="scientific">viral metagenome</name>
    <dbReference type="NCBI Taxonomy" id="1070528"/>
    <lineage>
        <taxon>unclassified sequences</taxon>
        <taxon>metagenomes</taxon>
        <taxon>organismal metagenomes</taxon>
    </lineage>
</organism>
<dbReference type="AlphaFoldDB" id="A0A6C0AEM4"/>
<protein>
    <submittedName>
        <fullName evidence="2">Uncharacterized protein</fullName>
    </submittedName>
</protein>
<evidence type="ECO:0000313" key="2">
    <source>
        <dbReference type="EMBL" id="QHS77893.1"/>
    </source>
</evidence>
<accession>A0A6C0AEM4</accession>
<name>A0A6C0AEM4_9ZZZZ</name>
<sequence>MSKIINSYELNRINISGEINESTPSCVIIEIAMCMNAKLDKNKLLDPAYIDIIFNFVINGGVLENDFKKISNIKIIKEYEDIGFKEEDLPYIASFVNPDSKYEWDLDSLILAFRHLLSFYKNIPVIEENFQIGQKNPNCINNYNSCMLYKLCTFNEIKTNRNMTLSEMARAVKFLEKGHDALRDNLVSIIENLHKNELINLIISNELKVAPTPKILPPIQKKQIFVLDNEIKTYDFEKLVLAYNDLTNMDKLFSRIEPASDEESIILAALMFYINLTECSSPYQEFMEMKKNSNNNSFKNPYIPIDKYFKKKYLINPDWYDIKKTWTDKIPSIYDDNSVRIFAEAEGYKEDLEKGLSPLEVMRISRTTRTFYLGEHPDIKQNQKRQSRESSITSIDMDTGDDHDRKLILSFGIAEDSIFQLYKISELIDYFKNTNSFNDPFDNNEQISTHAINKLKNIASEKIKHLAPSPNKYDFENAKKTKNYKTPKTIVESQYLDLYNLILKIEKDLNTLSPETKNLKKIYKSNKTNINTFFNKILEMGYYMRGWKIKTEELPIEDTTYPEDKQGDVYINVTNSINNFNSFFQEIPIELKNILSSLQLMKAKKKDGDITLIKSTSSSEGLTILRRIEIVSQGENEIAGYSCIRLSSNFLLSSVYYYMEKLGLELPFDIKQLRQIS</sequence>
<dbReference type="EMBL" id="MN740593">
    <property type="protein sequence ID" value="QHS77893.1"/>
    <property type="molecule type" value="Genomic_DNA"/>
</dbReference>
<reference evidence="2" key="1">
    <citation type="journal article" date="2020" name="Nature">
        <title>Giant virus diversity and host interactions through global metagenomics.</title>
        <authorList>
            <person name="Schulz F."/>
            <person name="Roux S."/>
            <person name="Paez-Espino D."/>
            <person name="Jungbluth S."/>
            <person name="Walsh D.A."/>
            <person name="Denef V.J."/>
            <person name="McMahon K.D."/>
            <person name="Konstantinidis K.T."/>
            <person name="Eloe-Fadrosh E.A."/>
            <person name="Kyrpides N.C."/>
            <person name="Woyke T."/>
        </authorList>
    </citation>
    <scope>NUCLEOTIDE SEQUENCE</scope>
    <source>
        <strain evidence="2">GVMAG-S-1021933-23</strain>
    </source>
</reference>
<evidence type="ECO:0000256" key="1">
    <source>
        <dbReference type="SAM" id="MobiDB-lite"/>
    </source>
</evidence>
<feature type="region of interest" description="Disordered" evidence="1">
    <location>
        <begin position="377"/>
        <end position="398"/>
    </location>
</feature>